<dbReference type="GO" id="GO:0003700">
    <property type="term" value="F:DNA-binding transcription factor activity"/>
    <property type="evidence" value="ECO:0007669"/>
    <property type="project" value="InterPro"/>
</dbReference>
<evidence type="ECO:0000256" key="8">
    <source>
        <dbReference type="SAM" id="MobiDB-lite"/>
    </source>
</evidence>
<dbReference type="InterPro" id="IPR044827">
    <property type="entry name" value="GBF-like"/>
</dbReference>
<dbReference type="InterPro" id="IPR046347">
    <property type="entry name" value="bZIP_sf"/>
</dbReference>
<accession>A0A9Q1QAJ0</accession>
<dbReference type="SMART" id="SM00338">
    <property type="entry name" value="BRLZ"/>
    <property type="match status" value="1"/>
</dbReference>
<comment type="caution">
    <text evidence="10">The sequence shown here is derived from an EMBL/GenBank/DDBJ whole genome shotgun (WGS) entry which is preliminary data.</text>
</comment>
<evidence type="ECO:0000256" key="4">
    <source>
        <dbReference type="ARBA" id="ARBA00023125"/>
    </source>
</evidence>
<dbReference type="GO" id="GO:0043565">
    <property type="term" value="F:sequence-specific DNA binding"/>
    <property type="evidence" value="ECO:0007669"/>
    <property type="project" value="InterPro"/>
</dbReference>
<dbReference type="InterPro" id="IPR045314">
    <property type="entry name" value="bZIP_plant_GBF1"/>
</dbReference>
<dbReference type="Pfam" id="PF00170">
    <property type="entry name" value="bZIP_1"/>
    <property type="match status" value="1"/>
</dbReference>
<feature type="region of interest" description="Disordered" evidence="8">
    <location>
        <begin position="271"/>
        <end position="292"/>
    </location>
</feature>
<comment type="similarity">
    <text evidence="2">Belongs to the bZIP family.</text>
</comment>
<name>A0A9Q1QAJ0_9CARY</name>
<keyword evidence="5" id="KW-0804">Transcription</keyword>
<evidence type="ECO:0000256" key="2">
    <source>
        <dbReference type="ARBA" id="ARBA00007163"/>
    </source>
</evidence>
<keyword evidence="4" id="KW-0238">DNA-binding</keyword>
<evidence type="ECO:0000259" key="9">
    <source>
        <dbReference type="PROSITE" id="PS50217"/>
    </source>
</evidence>
<reference evidence="10" key="1">
    <citation type="submission" date="2022-04" db="EMBL/GenBank/DDBJ databases">
        <title>Carnegiea gigantea Genome sequencing and assembly v2.</title>
        <authorList>
            <person name="Copetti D."/>
            <person name="Sanderson M.J."/>
            <person name="Burquez A."/>
            <person name="Wojciechowski M.F."/>
        </authorList>
    </citation>
    <scope>NUCLEOTIDE SEQUENCE</scope>
    <source>
        <strain evidence="10">SGP5-SGP5p</strain>
        <tissue evidence="10">Aerial part</tissue>
    </source>
</reference>
<gene>
    <name evidence="10" type="ORF">Cgig2_013500</name>
</gene>
<proteinExistence type="inferred from homology"/>
<keyword evidence="7" id="KW-0175">Coiled coil</keyword>
<keyword evidence="6" id="KW-0539">Nucleus</keyword>
<dbReference type="OrthoDB" id="1928614at2759"/>
<dbReference type="SUPFAM" id="SSF57959">
    <property type="entry name" value="Leucine zipper domain"/>
    <property type="match status" value="1"/>
</dbReference>
<evidence type="ECO:0000256" key="3">
    <source>
        <dbReference type="ARBA" id="ARBA00023015"/>
    </source>
</evidence>
<dbReference type="CDD" id="cd14702">
    <property type="entry name" value="bZIP_plant_GBF1"/>
    <property type="match status" value="1"/>
</dbReference>
<evidence type="ECO:0000256" key="6">
    <source>
        <dbReference type="ARBA" id="ARBA00023242"/>
    </source>
</evidence>
<evidence type="ECO:0000256" key="1">
    <source>
        <dbReference type="ARBA" id="ARBA00004123"/>
    </source>
</evidence>
<evidence type="ECO:0000313" key="11">
    <source>
        <dbReference type="Proteomes" id="UP001153076"/>
    </source>
</evidence>
<feature type="domain" description="BZIP" evidence="9">
    <location>
        <begin position="66"/>
        <end position="129"/>
    </location>
</feature>
<dbReference type="GO" id="GO:0005634">
    <property type="term" value="C:nucleus"/>
    <property type="evidence" value="ECO:0007669"/>
    <property type="project" value="UniProtKB-SubCell"/>
</dbReference>
<dbReference type="PROSITE" id="PS50217">
    <property type="entry name" value="BZIP"/>
    <property type="match status" value="1"/>
</dbReference>
<evidence type="ECO:0000256" key="7">
    <source>
        <dbReference type="SAM" id="Coils"/>
    </source>
</evidence>
<sequence>MDLLTLSTFDEQQDQAALYQEECDDRFASVGVKFVDVCESIEAGPTTCAPQSGGRSRQNLTEAEKEARKIRRILANRESARQTIRRRQAQYEELTQKAANLTSENENLKSNKEMALKEFHSLQITNQNLNEQVSQILEGDCGEAKQSSDCIIDTHNLLSANWPFVICNTPSSGNPFPLPSCMQLSAQLNLCQLSRTSNGPFHKNGNAQNSPGWCIFPCPWFLPLPNSVVNNGSDDHQAWVDAQNAPSPSSIIPQLINRSWVLPANEKAEAKGAELRTSPNGGARNEGSQTDTVIRVSKKKVDASVGADARKRRRELMKLRNLHCHTIKAGHH</sequence>
<organism evidence="10 11">
    <name type="scientific">Carnegiea gigantea</name>
    <dbReference type="NCBI Taxonomy" id="171969"/>
    <lineage>
        <taxon>Eukaryota</taxon>
        <taxon>Viridiplantae</taxon>
        <taxon>Streptophyta</taxon>
        <taxon>Embryophyta</taxon>
        <taxon>Tracheophyta</taxon>
        <taxon>Spermatophyta</taxon>
        <taxon>Magnoliopsida</taxon>
        <taxon>eudicotyledons</taxon>
        <taxon>Gunneridae</taxon>
        <taxon>Pentapetalae</taxon>
        <taxon>Caryophyllales</taxon>
        <taxon>Cactineae</taxon>
        <taxon>Cactaceae</taxon>
        <taxon>Cactoideae</taxon>
        <taxon>Echinocereeae</taxon>
        <taxon>Carnegiea</taxon>
    </lineage>
</organism>
<dbReference type="Proteomes" id="UP001153076">
    <property type="component" value="Unassembled WGS sequence"/>
</dbReference>
<dbReference type="AlphaFoldDB" id="A0A9Q1QAJ0"/>
<evidence type="ECO:0000256" key="5">
    <source>
        <dbReference type="ARBA" id="ARBA00023163"/>
    </source>
</evidence>
<dbReference type="PANTHER" id="PTHR45967">
    <property type="entry name" value="G-BOX-BINDING FACTOR 3-RELATED"/>
    <property type="match status" value="1"/>
</dbReference>
<keyword evidence="3" id="KW-0805">Transcription regulation</keyword>
<protein>
    <recommendedName>
        <fullName evidence="9">BZIP domain-containing protein</fullName>
    </recommendedName>
</protein>
<comment type="subcellular location">
    <subcellularLocation>
        <location evidence="1">Nucleus</location>
    </subcellularLocation>
</comment>
<dbReference type="EMBL" id="JAKOGI010000440">
    <property type="protein sequence ID" value="KAJ8435012.1"/>
    <property type="molecule type" value="Genomic_DNA"/>
</dbReference>
<dbReference type="PANTHER" id="PTHR45967:SF28">
    <property type="entry name" value="BASIC-LEUCINE ZIPPER (BZIP) TRANSCRIPTION FACTOR FAMILY PROTEIN"/>
    <property type="match status" value="1"/>
</dbReference>
<dbReference type="Gene3D" id="1.20.5.170">
    <property type="match status" value="1"/>
</dbReference>
<keyword evidence="11" id="KW-1185">Reference proteome</keyword>
<evidence type="ECO:0000313" key="10">
    <source>
        <dbReference type="EMBL" id="KAJ8435012.1"/>
    </source>
</evidence>
<feature type="coiled-coil region" evidence="7">
    <location>
        <begin position="60"/>
        <end position="132"/>
    </location>
</feature>
<dbReference type="InterPro" id="IPR004827">
    <property type="entry name" value="bZIP"/>
</dbReference>